<feature type="region of interest" description="Disordered" evidence="1">
    <location>
        <begin position="60"/>
        <end position="128"/>
    </location>
</feature>
<accession>A0ABR3FLQ1</accession>
<reference evidence="2 3" key="1">
    <citation type="submission" date="2024-02" db="EMBL/GenBank/DDBJ databases">
        <title>A draft genome for the cacao thread blight pathogen Marasmius crinis-equi.</title>
        <authorList>
            <person name="Cohen S.P."/>
            <person name="Baruah I.K."/>
            <person name="Amoako-Attah I."/>
            <person name="Bukari Y."/>
            <person name="Meinhardt L.W."/>
            <person name="Bailey B.A."/>
        </authorList>
    </citation>
    <scope>NUCLEOTIDE SEQUENCE [LARGE SCALE GENOMIC DNA]</scope>
    <source>
        <strain evidence="2 3">GH-76</strain>
    </source>
</reference>
<proteinExistence type="predicted"/>
<feature type="compositionally biased region" description="Basic residues" evidence="1">
    <location>
        <begin position="107"/>
        <end position="120"/>
    </location>
</feature>
<name>A0ABR3FLQ1_9AGAR</name>
<sequence>MLAEPTTTFSPIQHYIARLETEQQVDDSEALRALCQIEVQVGRPDILTQMTTAKEEFTVRASAPLDSESESEATVRTPLPKIRSPVKALFRIDERKPEEREKDATIKQRKPSRPPLRRTNSRSSIMTRRGRDRAYTFIDISGGAPPTLLGSRTV</sequence>
<protein>
    <submittedName>
        <fullName evidence="2">Uncharacterized protein</fullName>
    </submittedName>
</protein>
<feature type="compositionally biased region" description="Basic and acidic residues" evidence="1">
    <location>
        <begin position="90"/>
        <end position="106"/>
    </location>
</feature>
<organism evidence="2 3">
    <name type="scientific">Marasmius crinis-equi</name>
    <dbReference type="NCBI Taxonomy" id="585013"/>
    <lineage>
        <taxon>Eukaryota</taxon>
        <taxon>Fungi</taxon>
        <taxon>Dikarya</taxon>
        <taxon>Basidiomycota</taxon>
        <taxon>Agaricomycotina</taxon>
        <taxon>Agaricomycetes</taxon>
        <taxon>Agaricomycetidae</taxon>
        <taxon>Agaricales</taxon>
        <taxon>Marasmiineae</taxon>
        <taxon>Marasmiaceae</taxon>
        <taxon>Marasmius</taxon>
    </lineage>
</organism>
<evidence type="ECO:0000313" key="2">
    <source>
        <dbReference type="EMBL" id="KAL0576316.1"/>
    </source>
</evidence>
<evidence type="ECO:0000256" key="1">
    <source>
        <dbReference type="SAM" id="MobiDB-lite"/>
    </source>
</evidence>
<gene>
    <name evidence="2" type="ORF">V5O48_005665</name>
</gene>
<dbReference type="EMBL" id="JBAHYK010000231">
    <property type="protein sequence ID" value="KAL0576316.1"/>
    <property type="molecule type" value="Genomic_DNA"/>
</dbReference>
<keyword evidence="3" id="KW-1185">Reference proteome</keyword>
<dbReference type="Proteomes" id="UP001465976">
    <property type="component" value="Unassembled WGS sequence"/>
</dbReference>
<comment type="caution">
    <text evidence="2">The sequence shown here is derived from an EMBL/GenBank/DDBJ whole genome shotgun (WGS) entry which is preliminary data.</text>
</comment>
<evidence type="ECO:0000313" key="3">
    <source>
        <dbReference type="Proteomes" id="UP001465976"/>
    </source>
</evidence>